<dbReference type="GO" id="GO:0071161">
    <property type="term" value="F:cyanophycin synthetase activity (L-arginine-adding)"/>
    <property type="evidence" value="ECO:0007669"/>
    <property type="project" value="UniProtKB-EC"/>
</dbReference>
<evidence type="ECO:0000256" key="13">
    <source>
        <dbReference type="PROSITE-ProRule" id="PRU00409"/>
    </source>
</evidence>
<dbReference type="EC" id="6.3.2.30" evidence="4"/>
<dbReference type="Gene3D" id="3.40.1190.10">
    <property type="entry name" value="Mur-like, catalytic domain"/>
    <property type="match status" value="1"/>
</dbReference>
<accession>A0A8J7FSG0</accession>
<dbReference type="PROSITE" id="PS50975">
    <property type="entry name" value="ATP_GRASP"/>
    <property type="match status" value="1"/>
</dbReference>
<reference evidence="15" key="1">
    <citation type="submission" date="2020-10" db="EMBL/GenBank/DDBJ databases">
        <authorList>
            <person name="Lu T."/>
            <person name="Wang Q."/>
            <person name="Han X."/>
        </authorList>
    </citation>
    <scope>NUCLEOTIDE SEQUENCE</scope>
    <source>
        <strain evidence="15">WQ 117</strain>
    </source>
</reference>
<dbReference type="InterPro" id="IPR004101">
    <property type="entry name" value="Mur_ligase_C"/>
</dbReference>
<evidence type="ECO:0000256" key="4">
    <source>
        <dbReference type="ARBA" id="ARBA00012968"/>
    </source>
</evidence>
<dbReference type="AlphaFoldDB" id="A0A8J7FSG0"/>
<organism evidence="15 16">
    <name type="scientific">Faecalibacter rhinopitheci</name>
    <dbReference type="NCBI Taxonomy" id="2779678"/>
    <lineage>
        <taxon>Bacteria</taxon>
        <taxon>Pseudomonadati</taxon>
        <taxon>Bacteroidota</taxon>
        <taxon>Flavobacteriia</taxon>
        <taxon>Flavobacteriales</taxon>
        <taxon>Weeksellaceae</taxon>
        <taxon>Faecalibacter</taxon>
    </lineage>
</organism>
<dbReference type="SUPFAM" id="SSF53623">
    <property type="entry name" value="MurD-like peptide ligases, catalytic domain"/>
    <property type="match status" value="1"/>
</dbReference>
<evidence type="ECO:0000256" key="11">
    <source>
        <dbReference type="ARBA" id="ARBA00048094"/>
    </source>
</evidence>
<dbReference type="SMART" id="SM01209">
    <property type="entry name" value="GARS_A"/>
    <property type="match status" value="1"/>
</dbReference>
<evidence type="ECO:0000256" key="8">
    <source>
        <dbReference type="ARBA" id="ARBA00022741"/>
    </source>
</evidence>
<comment type="function">
    <text evidence="1">Catalyzes the ATP-dependent polymerization of arginine and aspartate to multi-L-arginyl-poly-L-aspartic acid (cyanophycin; a water-insoluble reserve polymer).</text>
</comment>
<sequence>MIIEKILILKGPNVWSIRRSNLIQMRLNLEELEEFPTNKINGFYERIIQLIPSLYTHRCSEGVEGGFFTRVKEGTWMGHVIEHIALEIQTLAGMFTGFGRTRSTSIKGVYNVVFNYVDEEAGKNAAEFAVEIAQALINGDTIEIQPYIDKLHTIYEKNKLGPSTQSIVDAAEARHIPWRRLNKESSFIYFGQGIHQKFIQATITCQTSYHGVQLAGDKDRTKQLLNQYHIPIPKGGVAITGEEVYDLVKQLGFPLVIKPLNGNQGKGATVNICDLEDVDNAFLQAKEYGNEVIVERYIEGKDYRIMVVNHKVVALAEREPAHIVGDGVHTINQLIQFENTNPLRGEGHINFLTKLLIDDDLLQMLSKQKYDLESIPLENEKVILKSTCNLSTGGTSTNVTSIVHPSTILMAEKISRIIGLDVCGIDVIAHDISLPFTHGNGAVLEVNAAPGFRMHTHPAHGEPIDIGKSVIDYLYPQNIPTNIPIIAVTGTNGKTTTTRLIAHILQQSGKQIGYTTTDGIYLNKLLLERGDTTGPRSARKVLQDPMTEIAVLETARGGILREGIGFKECQIGVLTNIEEDHLGLNDINTLEDLARVKSVVLDTIQPNGWAIINAENAISMKISKKLSCHSAYFISNPQSELIPEFIKRGEKFSFIQDDIVCIYTGQKIIKIIPVQDVPITYGGKAQFMIQNMLAAALACYLLPSEIGQIKQGLETFQPGVEQTPGRLNIFEINDFKLLVDYAHNPSGYLAIQSFIESFQCNRKIGIISGIGDRRDQDIVQCASIAAQMFDYIIIRQEHHLRGRSEKEITSLLLKGIQQVNPNMPVKLISDEVEALKYALQIAEKGDFVIALSDEITNVIQCIKRQFNGEINIV</sequence>
<evidence type="ECO:0000256" key="1">
    <source>
        <dbReference type="ARBA" id="ARBA00003184"/>
    </source>
</evidence>
<dbReference type="Pfam" id="PF08443">
    <property type="entry name" value="RimK"/>
    <property type="match status" value="1"/>
</dbReference>
<dbReference type="RefSeq" id="WP_194183516.1">
    <property type="nucleotide sequence ID" value="NZ_JADGIK010000007.1"/>
</dbReference>
<keyword evidence="9 13" id="KW-0067">ATP-binding</keyword>
<dbReference type="PANTHER" id="PTHR23135:SF18">
    <property type="entry name" value="CYANOPHYCIN SYNTHETASE"/>
    <property type="match status" value="1"/>
</dbReference>
<dbReference type="InterPro" id="IPR018109">
    <property type="entry name" value="Folylpolyglutamate_synth_CS"/>
</dbReference>
<gene>
    <name evidence="15" type="primary">cphA</name>
    <name evidence="15" type="ORF">IM532_11060</name>
</gene>
<dbReference type="GO" id="GO:0046872">
    <property type="term" value="F:metal ion binding"/>
    <property type="evidence" value="ECO:0007669"/>
    <property type="project" value="InterPro"/>
</dbReference>
<dbReference type="InterPro" id="IPR011810">
    <property type="entry name" value="Cya_phycin_syn"/>
</dbReference>
<feature type="domain" description="ATP-grasp" evidence="14">
    <location>
        <begin position="222"/>
        <end position="475"/>
    </location>
</feature>
<evidence type="ECO:0000313" key="16">
    <source>
        <dbReference type="Proteomes" id="UP000608754"/>
    </source>
</evidence>
<dbReference type="SUPFAM" id="SSF53244">
    <property type="entry name" value="MurD-like peptide ligases, peptide-binding domain"/>
    <property type="match status" value="1"/>
</dbReference>
<keyword evidence="16" id="KW-1185">Reference proteome</keyword>
<dbReference type="InterPro" id="IPR013221">
    <property type="entry name" value="Mur_ligase_cen"/>
</dbReference>
<name>A0A8J7FSG0_9FLAO</name>
<dbReference type="GO" id="GO:0071160">
    <property type="term" value="F:cyanophycin synthetase activity (L-aspartate-adding)"/>
    <property type="evidence" value="ECO:0007669"/>
    <property type="project" value="UniProtKB-EC"/>
</dbReference>
<evidence type="ECO:0000256" key="3">
    <source>
        <dbReference type="ARBA" id="ARBA00011738"/>
    </source>
</evidence>
<evidence type="ECO:0000256" key="6">
    <source>
        <dbReference type="ARBA" id="ARBA00022036"/>
    </source>
</evidence>
<dbReference type="Proteomes" id="UP000608754">
    <property type="component" value="Unassembled WGS sequence"/>
</dbReference>
<dbReference type="InterPro" id="IPR013651">
    <property type="entry name" value="ATP-grasp_RimK-type"/>
</dbReference>
<keyword evidence="7 15" id="KW-0436">Ligase</keyword>
<evidence type="ECO:0000256" key="12">
    <source>
        <dbReference type="ARBA" id="ARBA00048425"/>
    </source>
</evidence>
<dbReference type="Pfam" id="PF18921">
    <property type="entry name" value="Cyanophycin_syn"/>
    <property type="match status" value="1"/>
</dbReference>
<comment type="subunit">
    <text evidence="3">Homodimer.</text>
</comment>
<comment type="catalytic activity">
    <reaction evidence="11">
        <text>[L-4-(L-arginin-2-N-yl)aspartate](n)-L-aspartate + L-arginine + ATP = [L-4-(L-arginin-2-N-yl)aspartate](n+1) + ADP + phosphate + H(+)</text>
        <dbReference type="Rhea" id="RHEA:23888"/>
        <dbReference type="Rhea" id="RHEA-COMP:13732"/>
        <dbReference type="Rhea" id="RHEA-COMP:13733"/>
        <dbReference type="ChEBI" id="CHEBI:15378"/>
        <dbReference type="ChEBI" id="CHEBI:30616"/>
        <dbReference type="ChEBI" id="CHEBI:32682"/>
        <dbReference type="ChEBI" id="CHEBI:43474"/>
        <dbReference type="ChEBI" id="CHEBI:137986"/>
        <dbReference type="ChEBI" id="CHEBI:137990"/>
        <dbReference type="ChEBI" id="CHEBI:456216"/>
        <dbReference type="EC" id="6.3.2.30"/>
    </reaction>
</comment>
<evidence type="ECO:0000259" key="14">
    <source>
        <dbReference type="PROSITE" id="PS50975"/>
    </source>
</evidence>
<dbReference type="Gene3D" id="3.30.470.20">
    <property type="entry name" value="ATP-grasp fold, B domain"/>
    <property type="match status" value="2"/>
</dbReference>
<dbReference type="InterPro" id="IPR044019">
    <property type="entry name" value="Cyanophycin_syn_N"/>
</dbReference>
<dbReference type="NCBIfam" id="NF010623">
    <property type="entry name" value="PRK14016.1"/>
    <property type="match status" value="1"/>
</dbReference>
<dbReference type="InterPro" id="IPR011761">
    <property type="entry name" value="ATP-grasp"/>
</dbReference>
<evidence type="ECO:0000256" key="9">
    <source>
        <dbReference type="ARBA" id="ARBA00022840"/>
    </source>
</evidence>
<dbReference type="GO" id="GO:0005524">
    <property type="term" value="F:ATP binding"/>
    <property type="evidence" value="ECO:0007669"/>
    <property type="project" value="UniProtKB-UniRule"/>
</dbReference>
<comment type="caution">
    <text evidence="15">The sequence shown here is derived from an EMBL/GenBank/DDBJ whole genome shotgun (WGS) entry which is preliminary data.</text>
</comment>
<evidence type="ECO:0000256" key="2">
    <source>
        <dbReference type="ARBA" id="ARBA00009060"/>
    </source>
</evidence>
<protein>
    <recommendedName>
        <fullName evidence="6">Cyanophycin synthetase</fullName>
        <ecNumber evidence="5">6.3.2.29</ecNumber>
        <ecNumber evidence="4">6.3.2.30</ecNumber>
    </recommendedName>
    <alternativeName>
        <fullName evidence="10">Cyanophycin synthase</fullName>
    </alternativeName>
</protein>
<evidence type="ECO:0000256" key="10">
    <source>
        <dbReference type="ARBA" id="ARBA00031353"/>
    </source>
</evidence>
<dbReference type="SUPFAM" id="SSF56059">
    <property type="entry name" value="Glutathione synthetase ATP-binding domain-like"/>
    <property type="match status" value="1"/>
</dbReference>
<dbReference type="GO" id="GO:0004326">
    <property type="term" value="F:tetrahydrofolylpolyglutamate synthase activity"/>
    <property type="evidence" value="ECO:0007669"/>
    <property type="project" value="InterPro"/>
</dbReference>
<keyword evidence="8 13" id="KW-0547">Nucleotide-binding</keyword>
<evidence type="ECO:0000256" key="5">
    <source>
        <dbReference type="ARBA" id="ARBA00013005"/>
    </source>
</evidence>
<dbReference type="Gene3D" id="3.90.190.20">
    <property type="entry name" value="Mur ligase, C-terminal domain"/>
    <property type="match status" value="1"/>
</dbReference>
<dbReference type="NCBIfam" id="TIGR02068">
    <property type="entry name" value="cya_phycin_syn"/>
    <property type="match status" value="1"/>
</dbReference>
<dbReference type="InterPro" id="IPR036615">
    <property type="entry name" value="Mur_ligase_C_dom_sf"/>
</dbReference>
<proteinExistence type="inferred from homology"/>
<evidence type="ECO:0000256" key="7">
    <source>
        <dbReference type="ARBA" id="ARBA00022598"/>
    </source>
</evidence>
<comment type="similarity">
    <text evidence="2">In the C-terminal section; belongs to the MurCDEF family.</text>
</comment>
<comment type="catalytic activity">
    <reaction evidence="12">
        <text>[L-4-(L-arginin-2-N-yl)aspartate](n) + L-aspartate + ATP = [L-4-(L-arginin-2-N-yl)aspartate](n)-L-aspartate + ADP + phosphate + H(+)</text>
        <dbReference type="Rhea" id="RHEA:13277"/>
        <dbReference type="Rhea" id="RHEA-COMP:13728"/>
        <dbReference type="Rhea" id="RHEA-COMP:13733"/>
        <dbReference type="ChEBI" id="CHEBI:15378"/>
        <dbReference type="ChEBI" id="CHEBI:29991"/>
        <dbReference type="ChEBI" id="CHEBI:30616"/>
        <dbReference type="ChEBI" id="CHEBI:43474"/>
        <dbReference type="ChEBI" id="CHEBI:137986"/>
        <dbReference type="ChEBI" id="CHEBI:137990"/>
        <dbReference type="ChEBI" id="CHEBI:456216"/>
        <dbReference type="EC" id="6.3.2.29"/>
    </reaction>
</comment>
<dbReference type="EMBL" id="JADGIK010000007">
    <property type="protein sequence ID" value="MBF0597973.1"/>
    <property type="molecule type" value="Genomic_DNA"/>
</dbReference>
<dbReference type="EC" id="6.3.2.29" evidence="5"/>
<dbReference type="PANTHER" id="PTHR23135">
    <property type="entry name" value="MUR LIGASE FAMILY MEMBER"/>
    <property type="match status" value="1"/>
</dbReference>
<dbReference type="Pfam" id="PF02875">
    <property type="entry name" value="Mur_ligase_C"/>
    <property type="match status" value="1"/>
</dbReference>
<dbReference type="InterPro" id="IPR036565">
    <property type="entry name" value="Mur-like_cat_sf"/>
</dbReference>
<dbReference type="PROSITE" id="PS01011">
    <property type="entry name" value="FOLYLPOLYGLU_SYNT_1"/>
    <property type="match status" value="1"/>
</dbReference>
<evidence type="ECO:0000313" key="15">
    <source>
        <dbReference type="EMBL" id="MBF0597973.1"/>
    </source>
</evidence>
<dbReference type="Pfam" id="PF08245">
    <property type="entry name" value="Mur_ligase_M"/>
    <property type="match status" value="1"/>
</dbReference>